<dbReference type="Proteomes" id="UP000293638">
    <property type="component" value="Unassembled WGS sequence"/>
</dbReference>
<feature type="binding site" evidence="1">
    <location>
        <position position="95"/>
    </location>
    <ligand>
        <name>substrate</name>
    </ligand>
</feature>
<gene>
    <name evidence="3" type="ORF">EV189_1529</name>
</gene>
<dbReference type="OrthoDB" id="9770528at2"/>
<dbReference type="Gene3D" id="3.40.50.1820">
    <property type="entry name" value="alpha/beta hydrolase"/>
    <property type="match status" value="1"/>
</dbReference>
<sequence length="328" mass="35215">MAWYDLPLEQLRTHRTATQAPADLDAFWSRVLAATEAAARPTTLERWKPGVYGPTPVWDVEFSGGRGDRIRAWYLRPAGVAEDEPLPVVVTSIGYGGGRSVPADHLALPALGFASLVMDTRGQGARWAVGSTGDGPDLGPELSTVMSRGITDPEQYYYTRLYCDVARAVDVAARDLPGVDSARIGVTGGSQGGALSLAAAALRPGLVRAVAADVPFLCDISRAIRITDSNPYKEVGDFLAQHVDLVETAERTLAYVDNAVLAPRITAPVHMTVGLMDDICPPSTVFAAFNALEVEDRSIVVNQFGGHSPSHVHDELKLRFLRERLGLA</sequence>
<dbReference type="InterPro" id="IPR039069">
    <property type="entry name" value="CE7"/>
</dbReference>
<evidence type="ECO:0000313" key="4">
    <source>
        <dbReference type="Proteomes" id="UP000293638"/>
    </source>
</evidence>
<dbReference type="InterPro" id="IPR008391">
    <property type="entry name" value="AXE1_dom"/>
</dbReference>
<accession>A0A4Q7NRP7</accession>
<feature type="domain" description="Acetyl xylan esterase" evidence="2">
    <location>
        <begin position="1"/>
        <end position="321"/>
    </location>
</feature>
<dbReference type="AlphaFoldDB" id="A0A4Q7NRP7"/>
<evidence type="ECO:0000256" key="1">
    <source>
        <dbReference type="PIRSR" id="PIRSR639069-2"/>
    </source>
</evidence>
<comment type="caution">
    <text evidence="3">The sequence shown here is derived from an EMBL/GenBank/DDBJ whole genome shotgun (WGS) entry which is preliminary data.</text>
</comment>
<organism evidence="3 4">
    <name type="scientific">Motilibacter rhizosphaerae</name>
    <dbReference type="NCBI Taxonomy" id="598652"/>
    <lineage>
        <taxon>Bacteria</taxon>
        <taxon>Bacillati</taxon>
        <taxon>Actinomycetota</taxon>
        <taxon>Actinomycetes</taxon>
        <taxon>Motilibacterales</taxon>
        <taxon>Motilibacteraceae</taxon>
        <taxon>Motilibacter</taxon>
    </lineage>
</organism>
<dbReference type="GO" id="GO:0005976">
    <property type="term" value="P:polysaccharide metabolic process"/>
    <property type="evidence" value="ECO:0007669"/>
    <property type="project" value="TreeGrafter"/>
</dbReference>
<evidence type="ECO:0000313" key="3">
    <source>
        <dbReference type="EMBL" id="RZS89756.1"/>
    </source>
</evidence>
<evidence type="ECO:0000259" key="2">
    <source>
        <dbReference type="Pfam" id="PF05448"/>
    </source>
</evidence>
<protein>
    <submittedName>
        <fullName evidence="3">Cephalosporin-C deacetylase</fullName>
    </submittedName>
</protein>
<dbReference type="SUPFAM" id="SSF53474">
    <property type="entry name" value="alpha/beta-Hydrolases"/>
    <property type="match status" value="1"/>
</dbReference>
<dbReference type="RefSeq" id="WP_130492316.1">
    <property type="nucleotide sequence ID" value="NZ_SGXD01000002.1"/>
</dbReference>
<dbReference type="Pfam" id="PF05448">
    <property type="entry name" value="AXE1"/>
    <property type="match status" value="1"/>
</dbReference>
<name>A0A4Q7NRP7_9ACTN</name>
<dbReference type="PANTHER" id="PTHR40111:SF1">
    <property type="entry name" value="CEPHALOSPORIN-C DEACETYLASE"/>
    <property type="match status" value="1"/>
</dbReference>
<keyword evidence="4" id="KW-1185">Reference proteome</keyword>
<dbReference type="EMBL" id="SGXD01000002">
    <property type="protein sequence ID" value="RZS89756.1"/>
    <property type="molecule type" value="Genomic_DNA"/>
</dbReference>
<dbReference type="InterPro" id="IPR029058">
    <property type="entry name" value="AB_hydrolase_fold"/>
</dbReference>
<dbReference type="GO" id="GO:0052689">
    <property type="term" value="F:carboxylic ester hydrolase activity"/>
    <property type="evidence" value="ECO:0007669"/>
    <property type="project" value="TreeGrafter"/>
</dbReference>
<reference evidence="3 4" key="1">
    <citation type="submission" date="2019-02" db="EMBL/GenBank/DDBJ databases">
        <title>Genomic Encyclopedia of Type Strains, Phase IV (KMG-IV): sequencing the most valuable type-strain genomes for metagenomic binning, comparative biology and taxonomic classification.</title>
        <authorList>
            <person name="Goeker M."/>
        </authorList>
    </citation>
    <scope>NUCLEOTIDE SEQUENCE [LARGE SCALE GENOMIC DNA]</scope>
    <source>
        <strain evidence="3 4">DSM 45622</strain>
    </source>
</reference>
<proteinExistence type="predicted"/>
<dbReference type="PANTHER" id="PTHR40111">
    <property type="entry name" value="CEPHALOSPORIN-C DEACETYLASE"/>
    <property type="match status" value="1"/>
</dbReference>